<organism evidence="1 2">
    <name type="scientific">Choristoneura fumiferana</name>
    <name type="common">Spruce budworm moth</name>
    <name type="synonym">Archips fumiferana</name>
    <dbReference type="NCBI Taxonomy" id="7141"/>
    <lineage>
        <taxon>Eukaryota</taxon>
        <taxon>Metazoa</taxon>
        <taxon>Ecdysozoa</taxon>
        <taxon>Arthropoda</taxon>
        <taxon>Hexapoda</taxon>
        <taxon>Insecta</taxon>
        <taxon>Pterygota</taxon>
        <taxon>Neoptera</taxon>
        <taxon>Endopterygota</taxon>
        <taxon>Lepidoptera</taxon>
        <taxon>Glossata</taxon>
        <taxon>Ditrysia</taxon>
        <taxon>Tortricoidea</taxon>
        <taxon>Tortricidae</taxon>
        <taxon>Tortricinae</taxon>
        <taxon>Choristoneura</taxon>
    </lineage>
</organism>
<proteinExistence type="predicted"/>
<reference evidence="1 2" key="1">
    <citation type="journal article" date="2022" name="Genome Biol. Evol.">
        <title>The Spruce Budworm Genome: Reconstructing the Evolutionary History of Antifreeze Proteins.</title>
        <authorList>
            <person name="Beliveau C."/>
            <person name="Gagne P."/>
            <person name="Picq S."/>
            <person name="Vernygora O."/>
            <person name="Keeling C.I."/>
            <person name="Pinkney K."/>
            <person name="Doucet D."/>
            <person name="Wen F."/>
            <person name="Johnston J.S."/>
            <person name="Maaroufi H."/>
            <person name="Boyle B."/>
            <person name="Laroche J."/>
            <person name="Dewar K."/>
            <person name="Juretic N."/>
            <person name="Blackburn G."/>
            <person name="Nisole A."/>
            <person name="Brunet B."/>
            <person name="Brandao M."/>
            <person name="Lumley L."/>
            <person name="Duan J."/>
            <person name="Quan G."/>
            <person name="Lucarotti C.J."/>
            <person name="Roe A.D."/>
            <person name="Sperling F.A.H."/>
            <person name="Levesque R.C."/>
            <person name="Cusson M."/>
        </authorList>
    </citation>
    <scope>NUCLEOTIDE SEQUENCE [LARGE SCALE GENOMIC DNA]</scope>
    <source>
        <strain evidence="1">Glfc:IPQL:Cfum</strain>
    </source>
</reference>
<dbReference type="Proteomes" id="UP001064048">
    <property type="component" value="Chromosome 14"/>
</dbReference>
<comment type="caution">
    <text evidence="1">The sequence shown here is derived from an EMBL/GenBank/DDBJ whole genome shotgun (WGS) entry which is preliminary data.</text>
</comment>
<gene>
    <name evidence="1" type="ORF">MSG28_008629</name>
</gene>
<name>A0ACC0J7F4_CHOFU</name>
<evidence type="ECO:0000313" key="2">
    <source>
        <dbReference type="Proteomes" id="UP001064048"/>
    </source>
</evidence>
<accession>A0ACC0J7F4</accession>
<evidence type="ECO:0000313" key="1">
    <source>
        <dbReference type="EMBL" id="KAI8420035.1"/>
    </source>
</evidence>
<keyword evidence="2" id="KW-1185">Reference proteome</keyword>
<dbReference type="EMBL" id="CM046114">
    <property type="protein sequence ID" value="KAI8420035.1"/>
    <property type="molecule type" value="Genomic_DNA"/>
</dbReference>
<protein>
    <submittedName>
        <fullName evidence="1">Uncharacterized protein</fullName>
    </submittedName>
</protein>
<sequence>MDAAITVQVRNNELTPPDQEEDPVVAPGVDPVDTPGDVPVIDPAEIPGTDLEENQGETPVEDPETGLALEIGGVRLMGRGSLPERGTPPVLKEAADAAAARKELDNHKPINAL</sequence>